<evidence type="ECO:0000256" key="3">
    <source>
        <dbReference type="ARBA" id="ARBA00022723"/>
    </source>
</evidence>
<proteinExistence type="predicted"/>
<keyword evidence="3 6" id="KW-0479">Metal-binding</keyword>
<keyword evidence="2" id="KW-0808">Transferase</keyword>
<feature type="binding site" evidence="6">
    <location>
        <position position="400"/>
    </location>
    <ligand>
        <name>Zn(2+)</name>
        <dbReference type="ChEBI" id="CHEBI:29105"/>
    </ligand>
</feature>
<feature type="domain" description="Deacetylase sirtuin-type" evidence="8">
    <location>
        <begin position="186"/>
        <end position="508"/>
    </location>
</feature>
<feature type="binding site" evidence="6">
    <location>
        <position position="403"/>
    </location>
    <ligand>
        <name>Zn(2+)</name>
        <dbReference type="ChEBI" id="CHEBI:29105"/>
    </ligand>
</feature>
<dbReference type="InterPro" id="IPR026591">
    <property type="entry name" value="Sirtuin_cat_small_dom_sf"/>
</dbReference>
<organism evidence="9 10">
    <name type="scientific">Cafeteria roenbergensis</name>
    <name type="common">Marine flagellate</name>
    <dbReference type="NCBI Taxonomy" id="33653"/>
    <lineage>
        <taxon>Eukaryota</taxon>
        <taxon>Sar</taxon>
        <taxon>Stramenopiles</taxon>
        <taxon>Bigyra</taxon>
        <taxon>Opalozoa</taxon>
        <taxon>Bicosoecida</taxon>
        <taxon>Cafeteriaceae</taxon>
        <taxon>Cafeteria</taxon>
    </lineage>
</organism>
<evidence type="ECO:0000256" key="1">
    <source>
        <dbReference type="ARBA" id="ARBA00001947"/>
    </source>
</evidence>
<dbReference type="InterPro" id="IPR026590">
    <property type="entry name" value="Ssirtuin_cat_dom"/>
</dbReference>
<keyword evidence="5" id="KW-0520">NAD</keyword>
<name>A0A5A8D420_CAFRO</name>
<dbReference type="PROSITE" id="PS50305">
    <property type="entry name" value="SIRTUIN"/>
    <property type="match status" value="1"/>
</dbReference>
<gene>
    <name evidence="9" type="ORF">FNF31_05073</name>
</gene>
<dbReference type="InterPro" id="IPR029035">
    <property type="entry name" value="DHS-like_NAD/FAD-binding_dom"/>
</dbReference>
<dbReference type="GO" id="GO:0070403">
    <property type="term" value="F:NAD+ binding"/>
    <property type="evidence" value="ECO:0007669"/>
    <property type="project" value="InterPro"/>
</dbReference>
<evidence type="ECO:0000259" key="8">
    <source>
        <dbReference type="PROSITE" id="PS50305"/>
    </source>
</evidence>
<feature type="binding site" evidence="6">
    <location>
        <position position="374"/>
    </location>
    <ligand>
        <name>Zn(2+)</name>
        <dbReference type="ChEBI" id="CHEBI:29105"/>
    </ligand>
</feature>
<feature type="binding site" evidence="6">
    <location>
        <position position="379"/>
    </location>
    <ligand>
        <name>Zn(2+)</name>
        <dbReference type="ChEBI" id="CHEBI:29105"/>
    </ligand>
</feature>
<sequence>MEQPAQSAAGGLCDAPAVKSVAAIDRAALRRNLADFVCFSCGDVVDSDSESEVVHWLSRGGSAAHSLVMNVTSFTIRNLLAKRSVPNAEAVAIPTLRDALEHLHTARYGNLDWLYPERRAARDQRLRDAHLSARRATQSFELRWQAFKDRFDSSMSALVGSIAASLAAEGAAAWTEPSAEEKAEVFGGRPPTVLAIAKGIQERRFRRIVAIIGAGVSTSAGIPDFRSPGGIYELARSGRAAALPDPLGGSGDGGGAEGAASGAGGDGETTAARRAAPCAAGRPEKLFDLVEYKRNPSYFAAMAGTLVPHHLRAGGPASSGGARPTAGHAFLRLLSDRGQLLRCYTQNVDDLERAAGLPPGSVVQAHGSFASASCVAEGCGAAAAASDVNAALVQGEVPRCGTCGGLAKPDIVFFGESLAPSYAAVRRQDMEAADLVIVMGTSLRVQPVASQPRDAGALVPRLLINRELVGLDDRAETGDDVEATGAAAPAGNRSVRARASGLRCDGSEGAGMPSCAPTESDPAAGSPSARPAARAQSPVALDASEAAGATSTATAAGSDTDRANYRDAALLGDIDVGVCRIAAAMGLSAELAALVEELQREG</sequence>
<dbReference type="Gene3D" id="3.30.1600.10">
    <property type="entry name" value="SIR2/SIRT2 'Small Domain"/>
    <property type="match status" value="2"/>
</dbReference>
<dbReference type="EMBL" id="VLTM01000059">
    <property type="protein sequence ID" value="KAA0159010.1"/>
    <property type="molecule type" value="Genomic_DNA"/>
</dbReference>
<evidence type="ECO:0000256" key="5">
    <source>
        <dbReference type="ARBA" id="ARBA00023027"/>
    </source>
</evidence>
<dbReference type="Gene3D" id="3.40.50.1220">
    <property type="entry name" value="TPP-binding domain"/>
    <property type="match status" value="2"/>
</dbReference>
<evidence type="ECO:0000256" key="6">
    <source>
        <dbReference type="PROSITE-ProRule" id="PRU00236"/>
    </source>
</evidence>
<dbReference type="GO" id="GO:0046872">
    <property type="term" value="F:metal ion binding"/>
    <property type="evidence" value="ECO:0007669"/>
    <property type="project" value="UniProtKB-KW"/>
</dbReference>
<feature type="region of interest" description="Disordered" evidence="7">
    <location>
        <begin position="243"/>
        <end position="277"/>
    </location>
</feature>
<dbReference type="PANTHER" id="PTHR11085">
    <property type="entry name" value="NAD-DEPENDENT PROTEIN DEACYLASE SIRTUIN-5, MITOCHONDRIAL-RELATED"/>
    <property type="match status" value="1"/>
</dbReference>
<feature type="active site" description="Proton acceptor" evidence="6">
    <location>
        <position position="366"/>
    </location>
</feature>
<evidence type="ECO:0000256" key="4">
    <source>
        <dbReference type="ARBA" id="ARBA00022833"/>
    </source>
</evidence>
<dbReference type="Pfam" id="PF02146">
    <property type="entry name" value="SIR2"/>
    <property type="match status" value="1"/>
</dbReference>
<evidence type="ECO:0000313" key="10">
    <source>
        <dbReference type="Proteomes" id="UP000325113"/>
    </source>
</evidence>
<protein>
    <recommendedName>
        <fullName evidence="8">Deacetylase sirtuin-type domain-containing protein</fullName>
    </recommendedName>
</protein>
<comment type="caution">
    <text evidence="9">The sequence shown here is derived from an EMBL/GenBank/DDBJ whole genome shotgun (WGS) entry which is preliminary data.</text>
</comment>
<dbReference type="Proteomes" id="UP000325113">
    <property type="component" value="Unassembled WGS sequence"/>
</dbReference>
<feature type="compositionally biased region" description="Low complexity" evidence="7">
    <location>
        <begin position="520"/>
        <end position="558"/>
    </location>
</feature>
<dbReference type="GO" id="GO:0005634">
    <property type="term" value="C:nucleus"/>
    <property type="evidence" value="ECO:0007669"/>
    <property type="project" value="TreeGrafter"/>
</dbReference>
<dbReference type="PANTHER" id="PTHR11085:SF6">
    <property type="entry name" value="NAD-DEPENDENT PROTEIN DEACETYLASE SIRTUIN-2"/>
    <property type="match status" value="1"/>
</dbReference>
<dbReference type="SUPFAM" id="SSF52467">
    <property type="entry name" value="DHS-like NAD/FAD-binding domain"/>
    <property type="match status" value="1"/>
</dbReference>
<evidence type="ECO:0000256" key="7">
    <source>
        <dbReference type="SAM" id="MobiDB-lite"/>
    </source>
</evidence>
<dbReference type="AlphaFoldDB" id="A0A5A8D420"/>
<dbReference type="InterPro" id="IPR003000">
    <property type="entry name" value="Sirtuin"/>
</dbReference>
<dbReference type="InterPro" id="IPR050134">
    <property type="entry name" value="NAD-dep_sirtuin_deacylases"/>
</dbReference>
<dbReference type="GO" id="GO:0017136">
    <property type="term" value="F:histone deacetylase activity, NAD-dependent"/>
    <property type="evidence" value="ECO:0007669"/>
    <property type="project" value="TreeGrafter"/>
</dbReference>
<evidence type="ECO:0000256" key="2">
    <source>
        <dbReference type="ARBA" id="ARBA00022679"/>
    </source>
</evidence>
<reference evidence="9 10" key="1">
    <citation type="submission" date="2019-07" db="EMBL/GenBank/DDBJ databases">
        <title>Genomes of Cafeteria roenbergensis.</title>
        <authorList>
            <person name="Fischer M.G."/>
            <person name="Hackl T."/>
            <person name="Roman M."/>
        </authorList>
    </citation>
    <scope>NUCLEOTIDE SEQUENCE [LARGE SCALE GENOMIC DNA]</scope>
    <source>
        <strain evidence="9 10">Cflag</strain>
    </source>
</reference>
<feature type="compositionally biased region" description="Gly residues" evidence="7">
    <location>
        <begin position="248"/>
        <end position="267"/>
    </location>
</feature>
<keyword evidence="4 6" id="KW-0862">Zinc</keyword>
<feature type="region of interest" description="Disordered" evidence="7">
    <location>
        <begin position="499"/>
        <end position="558"/>
    </location>
</feature>
<comment type="cofactor">
    <cofactor evidence="1">
        <name>Zn(2+)</name>
        <dbReference type="ChEBI" id="CHEBI:29105"/>
    </cofactor>
</comment>
<evidence type="ECO:0000313" key="9">
    <source>
        <dbReference type="EMBL" id="KAA0159010.1"/>
    </source>
</evidence>
<feature type="compositionally biased region" description="Low complexity" evidence="7">
    <location>
        <begin position="268"/>
        <end position="277"/>
    </location>
</feature>
<accession>A0A5A8D420</accession>